<dbReference type="WBParaSite" id="DME_0000677801-mRNA-1">
    <property type="protein sequence ID" value="DME_0000677801-mRNA-1"/>
    <property type="gene ID" value="DME_0000677801"/>
</dbReference>
<organism evidence="6 8">
    <name type="scientific">Dracunculus medinensis</name>
    <name type="common">Guinea worm</name>
    <dbReference type="NCBI Taxonomy" id="318479"/>
    <lineage>
        <taxon>Eukaryota</taxon>
        <taxon>Metazoa</taxon>
        <taxon>Ecdysozoa</taxon>
        <taxon>Nematoda</taxon>
        <taxon>Chromadorea</taxon>
        <taxon>Rhabditida</taxon>
        <taxon>Spirurina</taxon>
        <taxon>Dracunculoidea</taxon>
        <taxon>Dracunculidae</taxon>
        <taxon>Dracunculus</taxon>
    </lineage>
</organism>
<dbReference type="PANTHER" id="PTHR11871">
    <property type="entry name" value="PROTEIN PHOSPHATASE PP2A REGULATORY SUBUNIT B"/>
    <property type="match status" value="1"/>
</dbReference>
<sequence>MDTDDHQACTSMDISDGENDELAWRFSQVKGHVEPEEVVSSDGEHYFDRGSEFLQSLVEEADIISCVEFSHDGEFLATGDKGGRVVIFQRDQSGKFINGKRSTDYNVYSTFQSHEPEFDYLKSLEIEEKINQIKWLKRKNAANFLLSTNDKTIKLWKISEREKKVADGDWNIPRDATGINNCRGGFIGRLVLPRLVPMELIVEASPRRVYGNAHTYHINSISVNSDQDIFLSADDLRVNLWHIEITNESFNIVDIKPANMEELTEVITASEFHPNHGHLFAYSSSKGSIRLCDMRDRALCDAHAKMFEESEGPSSRSFFSEIIASVSDVRFSHSGRYILTRDYFTAKVWDINMESGPVETYQVHEHLRGILCTLYESDFIFDKFEVCWSGDDKYILTGSYNNFFRTFPRYSKDSANSRIFEAHIEKPGVRLPLRRITNSGPSKTRKRTYSNSVESFDNVEEVTTESLDYSKKILHAVWHPKQNIIALAATNRLYIFEDK</sequence>
<dbReference type="Proteomes" id="UP000038040">
    <property type="component" value="Unplaced"/>
</dbReference>
<protein>
    <recommendedName>
        <fullName evidence="4">Serine/threonine-protein phosphatase 2A 55 kDa regulatory subunit B</fullName>
    </recommendedName>
</protein>
<evidence type="ECO:0000313" key="7">
    <source>
        <dbReference type="Proteomes" id="UP000274756"/>
    </source>
</evidence>
<evidence type="ECO:0000313" key="8">
    <source>
        <dbReference type="WBParaSite" id="DME_0000677801-mRNA-1"/>
    </source>
</evidence>
<evidence type="ECO:0000256" key="3">
    <source>
        <dbReference type="ARBA" id="ARBA00022737"/>
    </source>
</evidence>
<dbReference type="SUPFAM" id="SSF50978">
    <property type="entry name" value="WD40 repeat-like"/>
    <property type="match status" value="1"/>
</dbReference>
<reference evidence="8" key="1">
    <citation type="submission" date="2016-04" db="UniProtKB">
        <authorList>
            <consortium name="WormBaseParasite"/>
        </authorList>
    </citation>
    <scope>IDENTIFICATION</scope>
</reference>
<dbReference type="EMBL" id="UYYG01000020">
    <property type="protein sequence ID" value="VDN51419.1"/>
    <property type="molecule type" value="Genomic_DNA"/>
</dbReference>
<dbReference type="PROSITE" id="PS01024">
    <property type="entry name" value="PR55_1"/>
    <property type="match status" value="1"/>
</dbReference>
<dbReference type="OrthoDB" id="6274823at2759"/>
<keyword evidence="2 4" id="KW-0853">WD repeat</keyword>
<evidence type="ECO:0000313" key="6">
    <source>
        <dbReference type="Proteomes" id="UP000038040"/>
    </source>
</evidence>
<dbReference type="AlphaFoldDB" id="A0A158Q586"/>
<evidence type="ECO:0000256" key="1">
    <source>
        <dbReference type="ARBA" id="ARBA00008259"/>
    </source>
</evidence>
<dbReference type="PROSITE" id="PS01025">
    <property type="entry name" value="PR55_2"/>
    <property type="match status" value="1"/>
</dbReference>
<dbReference type="Gene3D" id="2.130.10.10">
    <property type="entry name" value="YVTN repeat-like/Quinoprotein amine dehydrogenase"/>
    <property type="match status" value="3"/>
</dbReference>
<name>A0A158Q586_DRAME</name>
<dbReference type="Proteomes" id="UP000274756">
    <property type="component" value="Unassembled WGS sequence"/>
</dbReference>
<evidence type="ECO:0000256" key="2">
    <source>
        <dbReference type="ARBA" id="ARBA00022574"/>
    </source>
</evidence>
<keyword evidence="3 4" id="KW-0677">Repeat</keyword>
<dbReference type="InterPro" id="IPR018067">
    <property type="entry name" value="PP2A_PR55_CS"/>
</dbReference>
<gene>
    <name evidence="5" type="ORF">DME_LOCUS1392</name>
</gene>
<comment type="similarity">
    <text evidence="1 4">Belongs to the phosphatase 2A regulatory subunit B family.</text>
</comment>
<evidence type="ECO:0000313" key="5">
    <source>
        <dbReference type="EMBL" id="VDN51419.1"/>
    </source>
</evidence>
<dbReference type="PIRSF" id="PIRSF037309">
    <property type="entry name" value="PP2A_PR55"/>
    <property type="match status" value="1"/>
</dbReference>
<dbReference type="PRINTS" id="PR00600">
    <property type="entry name" value="PP2APR55"/>
</dbReference>
<dbReference type="GO" id="GO:0000159">
    <property type="term" value="C:protein phosphatase type 2A complex"/>
    <property type="evidence" value="ECO:0007669"/>
    <property type="project" value="UniProtKB-UniRule"/>
</dbReference>
<dbReference type="Pfam" id="PF00400">
    <property type="entry name" value="WD40"/>
    <property type="match status" value="2"/>
</dbReference>
<accession>A0A158Q586</accession>
<dbReference type="STRING" id="318479.A0A158Q586"/>
<dbReference type="InterPro" id="IPR015943">
    <property type="entry name" value="WD40/YVTN_repeat-like_dom_sf"/>
</dbReference>
<dbReference type="SMART" id="SM00320">
    <property type="entry name" value="WD40"/>
    <property type="match status" value="6"/>
</dbReference>
<dbReference type="GO" id="GO:0019888">
    <property type="term" value="F:protein phosphatase regulator activity"/>
    <property type="evidence" value="ECO:0007669"/>
    <property type="project" value="InterPro"/>
</dbReference>
<dbReference type="InterPro" id="IPR001680">
    <property type="entry name" value="WD40_rpt"/>
</dbReference>
<reference evidence="5 7" key="2">
    <citation type="submission" date="2018-11" db="EMBL/GenBank/DDBJ databases">
        <authorList>
            <consortium name="Pathogen Informatics"/>
        </authorList>
    </citation>
    <scope>NUCLEOTIDE SEQUENCE [LARGE SCALE GENOMIC DNA]</scope>
</reference>
<proteinExistence type="inferred from homology"/>
<dbReference type="InterPro" id="IPR036322">
    <property type="entry name" value="WD40_repeat_dom_sf"/>
</dbReference>
<dbReference type="InterPro" id="IPR000009">
    <property type="entry name" value="PP2A_PR55"/>
</dbReference>
<evidence type="ECO:0000256" key="4">
    <source>
        <dbReference type="RuleBase" id="RU331113"/>
    </source>
</evidence>
<keyword evidence="7" id="KW-1185">Reference proteome</keyword>